<accession>A0A9D4A6P0</accession>
<protein>
    <submittedName>
        <fullName evidence="1">Uncharacterized protein</fullName>
    </submittedName>
</protein>
<organism evidence="1 2">
    <name type="scientific">Gossypium stocksii</name>
    <dbReference type="NCBI Taxonomy" id="47602"/>
    <lineage>
        <taxon>Eukaryota</taxon>
        <taxon>Viridiplantae</taxon>
        <taxon>Streptophyta</taxon>
        <taxon>Embryophyta</taxon>
        <taxon>Tracheophyta</taxon>
        <taxon>Spermatophyta</taxon>
        <taxon>Magnoliopsida</taxon>
        <taxon>eudicotyledons</taxon>
        <taxon>Gunneridae</taxon>
        <taxon>Pentapetalae</taxon>
        <taxon>rosids</taxon>
        <taxon>malvids</taxon>
        <taxon>Malvales</taxon>
        <taxon>Malvaceae</taxon>
        <taxon>Malvoideae</taxon>
        <taxon>Gossypium</taxon>
    </lineage>
</organism>
<dbReference type="EMBL" id="JAIQCV010000006">
    <property type="protein sequence ID" value="KAH1091178.1"/>
    <property type="molecule type" value="Genomic_DNA"/>
</dbReference>
<dbReference type="AlphaFoldDB" id="A0A9D4A6P0"/>
<reference evidence="1 2" key="1">
    <citation type="journal article" date="2021" name="Plant Biotechnol. J.">
        <title>Multi-omics assisted identification of the key and species-specific regulatory components of drought-tolerant mechanisms in Gossypium stocksii.</title>
        <authorList>
            <person name="Yu D."/>
            <person name="Ke L."/>
            <person name="Zhang D."/>
            <person name="Wu Y."/>
            <person name="Sun Y."/>
            <person name="Mei J."/>
            <person name="Sun J."/>
            <person name="Sun Y."/>
        </authorList>
    </citation>
    <scope>NUCLEOTIDE SEQUENCE [LARGE SCALE GENOMIC DNA]</scope>
    <source>
        <strain evidence="2">cv. E1</strain>
        <tissue evidence="1">Leaf</tissue>
    </source>
</reference>
<comment type="caution">
    <text evidence="1">The sequence shown here is derived from an EMBL/GenBank/DDBJ whole genome shotgun (WGS) entry which is preliminary data.</text>
</comment>
<keyword evidence="2" id="KW-1185">Reference proteome</keyword>
<sequence length="98" mass="11081">MTRRKINVGKIIFREVHHCTQKNAGTLNFPFLITGLCQWVNVPIRVKEDKISNKGAITKQIALRFQGEEVPRYPSFISISSPPTGAHYAPSTSHNDFE</sequence>
<evidence type="ECO:0000313" key="1">
    <source>
        <dbReference type="EMBL" id="KAH1091178.1"/>
    </source>
</evidence>
<proteinExistence type="predicted"/>
<dbReference type="Proteomes" id="UP000828251">
    <property type="component" value="Unassembled WGS sequence"/>
</dbReference>
<gene>
    <name evidence="1" type="ORF">J1N35_018435</name>
</gene>
<dbReference type="OrthoDB" id="1306244at2759"/>
<name>A0A9D4A6P0_9ROSI</name>
<evidence type="ECO:0000313" key="2">
    <source>
        <dbReference type="Proteomes" id="UP000828251"/>
    </source>
</evidence>